<organism evidence="2 3">
    <name type="scientific">Staphylococcus epidermidis</name>
    <dbReference type="NCBI Taxonomy" id="1282"/>
    <lineage>
        <taxon>Bacteria</taxon>
        <taxon>Bacillati</taxon>
        <taxon>Bacillota</taxon>
        <taxon>Bacilli</taxon>
        <taxon>Bacillales</taxon>
        <taxon>Staphylococcaceae</taxon>
        <taxon>Staphylococcus</taxon>
    </lineage>
</organism>
<evidence type="ECO:0000259" key="1">
    <source>
        <dbReference type="Pfam" id="PF13472"/>
    </source>
</evidence>
<dbReference type="Proteomes" id="UP000228502">
    <property type="component" value="Unassembled WGS sequence"/>
</dbReference>
<name>A0AAE5QW89_STAEP</name>
<dbReference type="InterPro" id="IPR013830">
    <property type="entry name" value="SGNH_hydro"/>
</dbReference>
<dbReference type="InterPro" id="IPR036514">
    <property type="entry name" value="SGNH_hydro_sf"/>
</dbReference>
<dbReference type="AlphaFoldDB" id="A0AAE5QW89"/>
<proteinExistence type="predicted"/>
<dbReference type="InterPro" id="IPR045136">
    <property type="entry name" value="Iah1-like"/>
</dbReference>
<sequence length="284" mass="32096">MSEINHRYLVDRKGDTYFPITHTDAIIGLDEYNTEFNTSSYLSGKNIVSFGDDFTELGNYPQFISSTTGANVIDIGISNSRMGMHAPGEIGQLMDKQSMYKLVDYIKTNDYSELIKTTEELAKLNGDDNQRQATNLKNVKWNQIDYITIFLGTNDYGGDNLIGSNNDFDGSTFKGAINKTIKTLSETIPNARLVFITPIFRNRYKNRNGANSDNTKNDAGFYLQNYSDAIKELATLNHIPVIDLMSISGINKYNYKFYLSDNFNLNQKGNDLLSNIIQKQLEII</sequence>
<dbReference type="EMBL" id="PEJG01000061">
    <property type="protein sequence ID" value="PIH09058.1"/>
    <property type="molecule type" value="Genomic_DNA"/>
</dbReference>
<protein>
    <recommendedName>
        <fullName evidence="1">SGNH hydrolase-type esterase domain-containing protein</fullName>
    </recommendedName>
</protein>
<dbReference type="Pfam" id="PF13472">
    <property type="entry name" value="Lipase_GDSL_2"/>
    <property type="match status" value="1"/>
</dbReference>
<dbReference type="RefSeq" id="WP_099800589.1">
    <property type="nucleotide sequence ID" value="NZ_JADBPA010000014.1"/>
</dbReference>
<gene>
    <name evidence="2" type="ORF">CTJ08_13085</name>
</gene>
<comment type="caution">
    <text evidence="2">The sequence shown here is derived from an EMBL/GenBank/DDBJ whole genome shotgun (WGS) entry which is preliminary data.</text>
</comment>
<dbReference type="PANTHER" id="PTHR14209">
    <property type="entry name" value="ISOAMYL ACETATE-HYDROLYZING ESTERASE 1"/>
    <property type="match status" value="1"/>
</dbReference>
<dbReference type="PANTHER" id="PTHR14209:SF19">
    <property type="entry name" value="ISOAMYL ACETATE-HYDROLYZING ESTERASE 1 HOMOLOG"/>
    <property type="match status" value="1"/>
</dbReference>
<reference evidence="2 3" key="1">
    <citation type="submission" date="2017-10" db="EMBL/GenBank/DDBJ databases">
        <title>genome sequences of Staph epi in chlorhexidine trial.</title>
        <authorList>
            <person name="Greninger A.L."/>
            <person name="Addetia A."/>
            <person name="Qin X."/>
            <person name="Zerr D."/>
        </authorList>
    </citation>
    <scope>NUCLEOTIDE SEQUENCE [LARGE SCALE GENOMIC DNA]</scope>
    <source>
        <strain evidence="2 3">SCH-17</strain>
    </source>
</reference>
<dbReference type="Gene3D" id="3.40.50.1110">
    <property type="entry name" value="SGNH hydrolase"/>
    <property type="match status" value="2"/>
</dbReference>
<dbReference type="SUPFAM" id="SSF52266">
    <property type="entry name" value="SGNH hydrolase"/>
    <property type="match status" value="1"/>
</dbReference>
<evidence type="ECO:0000313" key="3">
    <source>
        <dbReference type="Proteomes" id="UP000228502"/>
    </source>
</evidence>
<feature type="domain" description="SGNH hydrolase-type esterase" evidence="1">
    <location>
        <begin position="128"/>
        <end position="271"/>
    </location>
</feature>
<accession>A0AAE5QW89</accession>
<evidence type="ECO:0000313" key="2">
    <source>
        <dbReference type="EMBL" id="PIH09058.1"/>
    </source>
</evidence>